<protein>
    <submittedName>
        <fullName evidence="2">Uncharacterized protein</fullName>
    </submittedName>
</protein>
<name>A0ABD1T6V5_9LAMI</name>
<evidence type="ECO:0000256" key="1">
    <source>
        <dbReference type="SAM" id="MobiDB-lite"/>
    </source>
</evidence>
<evidence type="ECO:0000313" key="3">
    <source>
        <dbReference type="Proteomes" id="UP001604277"/>
    </source>
</evidence>
<gene>
    <name evidence="2" type="ORF">Fot_32106</name>
</gene>
<feature type="region of interest" description="Disordered" evidence="1">
    <location>
        <begin position="173"/>
        <end position="194"/>
    </location>
</feature>
<sequence>METFEKCSDEHDQCLRNERIGVGSDNIAGCYVPTMQCSSEMNVYNDNIDDDFSHHEEMWSQLEEKKTIHPLQNQSTGSIGRRRITYFLQAFRRSVPEIKRQSLKSIFCPKTSFQDAFDSDKYAMTPTKLSQHRIDEVINSGIDSPHDTLPINAETRDSSDEGLVELKSSSRMDISGCHSGEKQKGSARRSKGKAKKIGSTDLSYLLEYLASVSEALSASRQIYQEEVSSCRQCIKELVAIRKVPKGSALYNFALTFLVNRKNRKGFAAAEEPEYKLGWIQYNFDQINK</sequence>
<feature type="compositionally biased region" description="Basic residues" evidence="1">
    <location>
        <begin position="185"/>
        <end position="194"/>
    </location>
</feature>
<dbReference type="EMBL" id="JBFOLJ010000009">
    <property type="protein sequence ID" value="KAL2508459.1"/>
    <property type="molecule type" value="Genomic_DNA"/>
</dbReference>
<dbReference type="AlphaFoldDB" id="A0ABD1T6V5"/>
<keyword evidence="3" id="KW-1185">Reference proteome</keyword>
<evidence type="ECO:0000313" key="2">
    <source>
        <dbReference type="EMBL" id="KAL2508459.1"/>
    </source>
</evidence>
<feature type="region of interest" description="Disordered" evidence="1">
    <location>
        <begin position="139"/>
        <end position="161"/>
    </location>
</feature>
<reference evidence="3" key="1">
    <citation type="submission" date="2024-07" db="EMBL/GenBank/DDBJ databases">
        <title>Two chromosome-level genome assemblies of Korean endemic species Abeliophyllum distichum and Forsythia ovata (Oleaceae).</title>
        <authorList>
            <person name="Jang H."/>
        </authorList>
    </citation>
    <scope>NUCLEOTIDE SEQUENCE [LARGE SCALE GENOMIC DNA]</scope>
</reference>
<accession>A0ABD1T6V5</accession>
<dbReference type="Proteomes" id="UP001604277">
    <property type="component" value="Unassembled WGS sequence"/>
</dbReference>
<organism evidence="2 3">
    <name type="scientific">Forsythia ovata</name>
    <dbReference type="NCBI Taxonomy" id="205694"/>
    <lineage>
        <taxon>Eukaryota</taxon>
        <taxon>Viridiplantae</taxon>
        <taxon>Streptophyta</taxon>
        <taxon>Embryophyta</taxon>
        <taxon>Tracheophyta</taxon>
        <taxon>Spermatophyta</taxon>
        <taxon>Magnoliopsida</taxon>
        <taxon>eudicotyledons</taxon>
        <taxon>Gunneridae</taxon>
        <taxon>Pentapetalae</taxon>
        <taxon>asterids</taxon>
        <taxon>lamiids</taxon>
        <taxon>Lamiales</taxon>
        <taxon>Oleaceae</taxon>
        <taxon>Forsythieae</taxon>
        <taxon>Forsythia</taxon>
    </lineage>
</organism>
<comment type="caution">
    <text evidence="2">The sequence shown here is derived from an EMBL/GenBank/DDBJ whole genome shotgun (WGS) entry which is preliminary data.</text>
</comment>
<proteinExistence type="predicted"/>